<dbReference type="PANTHER" id="PTHR43817:SF1">
    <property type="entry name" value="HYDROLASE, FAMILY 43, PUTATIVE (AFU_ORTHOLOGUE AFUA_3G01660)-RELATED"/>
    <property type="match status" value="1"/>
</dbReference>
<dbReference type="Gene3D" id="2.60.120.260">
    <property type="entry name" value="Galactose-binding domain-like"/>
    <property type="match status" value="1"/>
</dbReference>
<keyword evidence="10" id="KW-1185">Reference proteome</keyword>
<keyword evidence="3 7" id="KW-0378">Hydrolase</keyword>
<evidence type="ECO:0000256" key="1">
    <source>
        <dbReference type="ARBA" id="ARBA00009865"/>
    </source>
</evidence>
<dbReference type="EMBL" id="SUPK01000007">
    <property type="protein sequence ID" value="TJY41167.1"/>
    <property type="molecule type" value="Genomic_DNA"/>
</dbReference>
<evidence type="ECO:0000313" key="10">
    <source>
        <dbReference type="Proteomes" id="UP000309673"/>
    </source>
</evidence>
<dbReference type="Pfam" id="PF04616">
    <property type="entry name" value="Glyco_hydro_43"/>
    <property type="match status" value="1"/>
</dbReference>
<dbReference type="GO" id="GO:0005975">
    <property type="term" value="P:carbohydrate metabolic process"/>
    <property type="evidence" value="ECO:0007669"/>
    <property type="project" value="InterPro"/>
</dbReference>
<dbReference type="Gene3D" id="2.115.10.20">
    <property type="entry name" value="Glycosyl hydrolase domain, family 43"/>
    <property type="match status" value="1"/>
</dbReference>
<evidence type="ECO:0000256" key="3">
    <source>
        <dbReference type="ARBA" id="ARBA00022801"/>
    </source>
</evidence>
<keyword evidence="4 7" id="KW-0326">Glycosidase</keyword>
<name>A0A4U0F8Z8_9BACL</name>
<protein>
    <submittedName>
        <fullName evidence="9">Uncharacterized protein</fullName>
    </submittedName>
</protein>
<accession>A0A4U0F8Z8</accession>
<evidence type="ECO:0000256" key="2">
    <source>
        <dbReference type="ARBA" id="ARBA00022729"/>
    </source>
</evidence>
<evidence type="ECO:0000256" key="4">
    <source>
        <dbReference type="ARBA" id="ARBA00023295"/>
    </source>
</evidence>
<dbReference type="PANTHER" id="PTHR43817">
    <property type="entry name" value="GLYCOSYL HYDROLASE"/>
    <property type="match status" value="1"/>
</dbReference>
<feature type="site" description="Important for catalytic activity, responsible for pKa modulation of the active site Glu and correct orientation of both the proton donor and substrate" evidence="6">
    <location>
        <position position="153"/>
    </location>
</feature>
<sequence>MIGGAVVAAAAVAVFAFVRFGNGGSPDMKADHFYNPVVENGADPWVIQQDGFYYYTHTVGNAIQIWKSRSLSEISSGETATVWTPPDGSPNSFDIWAPEIHWINGKWYIYYAADNGQNETHRMFVLESVTDDALGEYKDLGQITDPSNKWAIDGTVLQKPDGSLYFIWSGWEGDTNVSQHLYIAPMSSPSKISGDRVEISRPEHDWELIGQPTINEGPQVLMSDKKINIIYSASGSWTDDYTLGMLSADPDANVLDAASWKKHPLPVFAKTDDVFGPGHCSFVKSPDGKEDWIVYHAAKTSGSGWDRNVRMQPFKWNDDGTPDFGSPLSTKTAVPLPSGEDGRKRLEAENAVYGGMKVSDMAEASGGKAVGGWTGGDSYVEFQIEAEKKGLYVLALRYLNEGAVEQNLRVTINGKLKIDAKLDNGFNGQWSNEFIPVALQEGSNTIRFTGGDEWLSLDAVDVLPPQNMEKDR</sequence>
<keyword evidence="2" id="KW-0732">Signal</keyword>
<gene>
    <name evidence="9" type="ORF">E5161_14955</name>
</gene>
<dbReference type="InterPro" id="IPR008979">
    <property type="entry name" value="Galactose-bd-like_sf"/>
</dbReference>
<feature type="active site" description="Proton donor" evidence="5">
    <location>
        <position position="216"/>
    </location>
</feature>
<proteinExistence type="inferred from homology"/>
<dbReference type="CDD" id="cd18820">
    <property type="entry name" value="GH43_LbAraf43-like"/>
    <property type="match status" value="1"/>
</dbReference>
<dbReference type="SUPFAM" id="SSF49785">
    <property type="entry name" value="Galactose-binding domain-like"/>
    <property type="match status" value="1"/>
</dbReference>
<evidence type="ECO:0000256" key="7">
    <source>
        <dbReference type="RuleBase" id="RU361187"/>
    </source>
</evidence>
<comment type="similarity">
    <text evidence="1 7">Belongs to the glycosyl hydrolase 43 family.</text>
</comment>
<feature type="active site" description="Proton acceptor" evidence="5">
    <location>
        <position position="43"/>
    </location>
</feature>
<dbReference type="SUPFAM" id="SSF75005">
    <property type="entry name" value="Arabinanase/levansucrase/invertase"/>
    <property type="match status" value="1"/>
</dbReference>
<organism evidence="9 10">
    <name type="scientific">Cohnella pontilimi</name>
    <dbReference type="NCBI Taxonomy" id="2564100"/>
    <lineage>
        <taxon>Bacteria</taxon>
        <taxon>Bacillati</taxon>
        <taxon>Bacillota</taxon>
        <taxon>Bacilli</taxon>
        <taxon>Bacillales</taxon>
        <taxon>Paenibacillaceae</taxon>
        <taxon>Cohnella</taxon>
    </lineage>
</organism>
<comment type="caution">
    <text evidence="9">The sequence shown here is derived from an EMBL/GenBank/DDBJ whole genome shotgun (WGS) entry which is preliminary data.</text>
</comment>
<feature type="region of interest" description="Disordered" evidence="8">
    <location>
        <begin position="320"/>
        <end position="341"/>
    </location>
</feature>
<evidence type="ECO:0000313" key="9">
    <source>
        <dbReference type="EMBL" id="TJY41167.1"/>
    </source>
</evidence>
<dbReference type="InterPro" id="IPR006710">
    <property type="entry name" value="Glyco_hydro_43"/>
</dbReference>
<evidence type="ECO:0000256" key="5">
    <source>
        <dbReference type="PIRSR" id="PIRSR606710-1"/>
    </source>
</evidence>
<evidence type="ECO:0000256" key="6">
    <source>
        <dbReference type="PIRSR" id="PIRSR606710-2"/>
    </source>
</evidence>
<reference evidence="9 10" key="1">
    <citation type="submission" date="2019-04" db="EMBL/GenBank/DDBJ databases">
        <title>Cohnella sp. nov., isolated from soil.</title>
        <authorList>
            <person name="Kim W."/>
        </authorList>
    </citation>
    <scope>NUCLEOTIDE SEQUENCE [LARGE SCALE GENOMIC DNA]</scope>
    <source>
        <strain evidence="9 10">CAU 1483</strain>
    </source>
</reference>
<dbReference type="AlphaFoldDB" id="A0A4U0F8Z8"/>
<dbReference type="InterPro" id="IPR023296">
    <property type="entry name" value="Glyco_hydro_beta-prop_sf"/>
</dbReference>
<dbReference type="GO" id="GO:0004553">
    <property type="term" value="F:hydrolase activity, hydrolyzing O-glycosyl compounds"/>
    <property type="evidence" value="ECO:0007669"/>
    <property type="project" value="InterPro"/>
</dbReference>
<dbReference type="OrthoDB" id="177947at2"/>
<evidence type="ECO:0000256" key="8">
    <source>
        <dbReference type="SAM" id="MobiDB-lite"/>
    </source>
</evidence>
<dbReference type="Proteomes" id="UP000309673">
    <property type="component" value="Unassembled WGS sequence"/>
</dbReference>